<name>A0ABU5T2U8_9MICC</name>
<proteinExistence type="predicted"/>
<comment type="caution">
    <text evidence="2">The sequence shown here is derived from an EMBL/GenBank/DDBJ whole genome shotgun (WGS) entry which is preliminary data.</text>
</comment>
<dbReference type="PANTHER" id="PTHR43072:SF8">
    <property type="entry name" value="ACYLTRANSFERASE FABY-RELATED"/>
    <property type="match status" value="1"/>
</dbReference>
<dbReference type="PANTHER" id="PTHR43072">
    <property type="entry name" value="N-ACETYLTRANSFERASE"/>
    <property type="match status" value="1"/>
</dbReference>
<gene>
    <name evidence="2" type="ORF">SPF06_04575</name>
</gene>
<sequence length="175" mass="18480">MASPTAVVRAAAPGDLAAVARVYAYYVHNTVATFDEVAPSPAEWEDKFDDLVARSLPFLVAELSGAVVGFAYASPWRPKPGYRHTVEDTIYLAPEAAGQGIGRALLGALIAAAARAGKRQMIAVVSESATGPSAKLHTRFGFTVAGHLAGVGFKHGRWIDTFLLQRALSADDGDR</sequence>
<dbReference type="Gene3D" id="3.40.630.30">
    <property type="match status" value="1"/>
</dbReference>
<keyword evidence="3" id="KW-1185">Reference proteome</keyword>
<dbReference type="CDD" id="cd04301">
    <property type="entry name" value="NAT_SF"/>
    <property type="match status" value="1"/>
</dbReference>
<feature type="domain" description="N-acetyltransferase" evidence="1">
    <location>
        <begin position="6"/>
        <end position="169"/>
    </location>
</feature>
<dbReference type="PROSITE" id="PS51186">
    <property type="entry name" value="GNAT"/>
    <property type="match status" value="1"/>
</dbReference>
<accession>A0ABU5T2U8</accession>
<evidence type="ECO:0000313" key="2">
    <source>
        <dbReference type="EMBL" id="MEA5453992.1"/>
    </source>
</evidence>
<dbReference type="Proteomes" id="UP001304769">
    <property type="component" value="Unassembled WGS sequence"/>
</dbReference>
<evidence type="ECO:0000259" key="1">
    <source>
        <dbReference type="PROSITE" id="PS51186"/>
    </source>
</evidence>
<dbReference type="Pfam" id="PF00583">
    <property type="entry name" value="Acetyltransf_1"/>
    <property type="match status" value="1"/>
</dbReference>
<dbReference type="EMBL" id="JAYGGQ010000001">
    <property type="protein sequence ID" value="MEA5453992.1"/>
    <property type="molecule type" value="Genomic_DNA"/>
</dbReference>
<dbReference type="InterPro" id="IPR016181">
    <property type="entry name" value="Acyl_CoA_acyltransferase"/>
</dbReference>
<dbReference type="RefSeq" id="WP_323277738.1">
    <property type="nucleotide sequence ID" value="NZ_JAYGGQ010000001.1"/>
</dbReference>
<protein>
    <submittedName>
        <fullName evidence="2">N-acetyltransferase family protein</fullName>
    </submittedName>
</protein>
<evidence type="ECO:0000313" key="3">
    <source>
        <dbReference type="Proteomes" id="UP001304769"/>
    </source>
</evidence>
<dbReference type="InterPro" id="IPR000182">
    <property type="entry name" value="GNAT_dom"/>
</dbReference>
<dbReference type="SUPFAM" id="SSF55729">
    <property type="entry name" value="Acyl-CoA N-acyltransferases (Nat)"/>
    <property type="match status" value="1"/>
</dbReference>
<organism evidence="2 3">
    <name type="scientific">Sinomonas terricola</name>
    <dbReference type="NCBI Taxonomy" id="3110330"/>
    <lineage>
        <taxon>Bacteria</taxon>
        <taxon>Bacillati</taxon>
        <taxon>Actinomycetota</taxon>
        <taxon>Actinomycetes</taxon>
        <taxon>Micrococcales</taxon>
        <taxon>Micrococcaceae</taxon>
        <taxon>Sinomonas</taxon>
    </lineage>
</organism>
<reference evidence="2 3" key="1">
    <citation type="submission" date="2023-12" db="EMBL/GenBank/DDBJ databases">
        <title>Sinomonas terricola sp. nov, isolated from litchi orchard soil in Guangdong, PR China.</title>
        <authorList>
            <person name="Jiaxin W."/>
            <person name="Yang Z."/>
            <person name="Honghui Z."/>
        </authorList>
    </citation>
    <scope>NUCLEOTIDE SEQUENCE [LARGE SCALE GENOMIC DNA]</scope>
    <source>
        <strain evidence="2 3">JGH33</strain>
    </source>
</reference>